<keyword evidence="1" id="KW-0812">Transmembrane</keyword>
<proteinExistence type="predicted"/>
<reference evidence="3" key="1">
    <citation type="submission" date="2017-03" db="EMBL/GenBank/DDBJ databases">
        <title>Phytopthora megakarya and P. palmivora, two closely related causual agents of cacao black pod achieved similar genome size and gene model numbers by different mechanisms.</title>
        <authorList>
            <person name="Ali S."/>
            <person name="Shao J."/>
            <person name="Larry D.J."/>
            <person name="Kronmiller B."/>
            <person name="Shen D."/>
            <person name="Strem M.D."/>
            <person name="Melnick R.L."/>
            <person name="Guiltinan M.J."/>
            <person name="Tyler B.M."/>
            <person name="Meinhardt L.W."/>
            <person name="Bailey B.A."/>
        </authorList>
    </citation>
    <scope>NUCLEOTIDE SEQUENCE [LARGE SCALE GENOMIC DNA]</scope>
    <source>
        <strain evidence="3">zdho120</strain>
    </source>
</reference>
<keyword evidence="1" id="KW-0472">Membrane</keyword>
<sequence length="197" mass="22989">MSWFWEYTWEKYADASLWPVHCFTAVCVIGGWTVTTPFRAVWWNLIRETWRVFLLNGDMIAACLTRYLQVVQDPSIQQLRGWEYAGALGGAALSVPSLVLMEDEGKHGRYGRMHLAWWNAWRETLYDYLPDLVADTYRSTTNYYHASWDATGATTKRFGAVVYAVCWFVMLLLSVTLYLPMWTYDFLACVVDTWVSW</sequence>
<dbReference type="Proteomes" id="UP000198211">
    <property type="component" value="Unassembled WGS sequence"/>
</dbReference>
<keyword evidence="1" id="KW-1133">Transmembrane helix</keyword>
<feature type="transmembrane region" description="Helical" evidence="1">
    <location>
        <begin position="15"/>
        <end position="38"/>
    </location>
</feature>
<organism evidence="2 3">
    <name type="scientific">Phytophthora megakarya</name>
    <dbReference type="NCBI Taxonomy" id="4795"/>
    <lineage>
        <taxon>Eukaryota</taxon>
        <taxon>Sar</taxon>
        <taxon>Stramenopiles</taxon>
        <taxon>Oomycota</taxon>
        <taxon>Peronosporomycetes</taxon>
        <taxon>Peronosporales</taxon>
        <taxon>Peronosporaceae</taxon>
        <taxon>Phytophthora</taxon>
    </lineage>
</organism>
<dbReference type="OrthoDB" id="89997at2759"/>
<name>A0A225W0V8_9STRA</name>
<accession>A0A225W0V8</accession>
<keyword evidence="3" id="KW-1185">Reference proteome</keyword>
<evidence type="ECO:0008006" key="4">
    <source>
        <dbReference type="Google" id="ProtNLM"/>
    </source>
</evidence>
<dbReference type="AlphaFoldDB" id="A0A225W0V8"/>
<dbReference type="EMBL" id="NBNE01002155">
    <property type="protein sequence ID" value="OWZ11333.1"/>
    <property type="molecule type" value="Genomic_DNA"/>
</dbReference>
<evidence type="ECO:0000256" key="1">
    <source>
        <dbReference type="SAM" id="Phobius"/>
    </source>
</evidence>
<protein>
    <recommendedName>
        <fullName evidence="4">Transmembrane protein</fullName>
    </recommendedName>
</protein>
<evidence type="ECO:0000313" key="2">
    <source>
        <dbReference type="EMBL" id="OWZ11333.1"/>
    </source>
</evidence>
<evidence type="ECO:0000313" key="3">
    <source>
        <dbReference type="Proteomes" id="UP000198211"/>
    </source>
</evidence>
<feature type="transmembrane region" description="Helical" evidence="1">
    <location>
        <begin position="160"/>
        <end position="179"/>
    </location>
</feature>
<comment type="caution">
    <text evidence="2">The sequence shown here is derived from an EMBL/GenBank/DDBJ whole genome shotgun (WGS) entry which is preliminary data.</text>
</comment>
<gene>
    <name evidence="2" type="ORF">PHMEG_00015664</name>
</gene>